<keyword evidence="2" id="KW-1185">Reference proteome</keyword>
<evidence type="ECO:0008006" key="3">
    <source>
        <dbReference type="Google" id="ProtNLM"/>
    </source>
</evidence>
<dbReference type="Proteomes" id="UP000198967">
    <property type="component" value="Unassembled WGS sequence"/>
</dbReference>
<dbReference type="InterPro" id="IPR024524">
    <property type="entry name" value="DUF3800"/>
</dbReference>
<protein>
    <recommendedName>
        <fullName evidence="3">DUF3800 domain-containing protein</fullName>
    </recommendedName>
</protein>
<dbReference type="EMBL" id="FNBE01000020">
    <property type="protein sequence ID" value="SDH19921.1"/>
    <property type="molecule type" value="Genomic_DNA"/>
</dbReference>
<sequence length="202" mass="23060">MLRAASSFDVLDPTTELHAHELVNAKGAWKPMKAMLRARIGIFEAVLGAIAEHDAKFIAEGIDRTKLAERYATPDDPHPLALMYVMERVNEYTAQITRTSGIDTYALVVADEVDQHDEHRRSLWVGQRQGTWGYKAQVLDRIVDTIHFVPSHSTRLIQASDVATYLYRRRAVHSETDARSEAAWARLYELLRPQIVRARIWP</sequence>
<organism evidence="1 2">
    <name type="scientific">Pseudonocardia oroxyli</name>
    <dbReference type="NCBI Taxonomy" id="366584"/>
    <lineage>
        <taxon>Bacteria</taxon>
        <taxon>Bacillati</taxon>
        <taxon>Actinomycetota</taxon>
        <taxon>Actinomycetes</taxon>
        <taxon>Pseudonocardiales</taxon>
        <taxon>Pseudonocardiaceae</taxon>
        <taxon>Pseudonocardia</taxon>
    </lineage>
</organism>
<name>A0A1G8AG91_PSEOR</name>
<reference evidence="1 2" key="1">
    <citation type="submission" date="2016-10" db="EMBL/GenBank/DDBJ databases">
        <authorList>
            <person name="de Groot N.N."/>
        </authorList>
    </citation>
    <scope>NUCLEOTIDE SEQUENCE [LARGE SCALE GENOMIC DNA]</scope>
    <source>
        <strain evidence="1 2">CGMCC 4.3143</strain>
    </source>
</reference>
<dbReference type="AlphaFoldDB" id="A0A1G8AG91"/>
<evidence type="ECO:0000313" key="2">
    <source>
        <dbReference type="Proteomes" id="UP000198967"/>
    </source>
</evidence>
<accession>A0A1G8AG91</accession>
<proteinExistence type="predicted"/>
<evidence type="ECO:0000313" key="1">
    <source>
        <dbReference type="EMBL" id="SDH19921.1"/>
    </source>
</evidence>
<gene>
    <name evidence="1" type="ORF">SAMN05216377_12033</name>
</gene>
<dbReference type="Pfam" id="PF12686">
    <property type="entry name" value="DUF3800"/>
    <property type="match status" value="1"/>
</dbReference>